<dbReference type="AlphaFoldDB" id="A0AAE7BPM7"/>
<keyword evidence="2" id="KW-0378">Hydrolase</keyword>
<dbReference type="PROSITE" id="PS51462">
    <property type="entry name" value="NUDIX"/>
    <property type="match status" value="1"/>
</dbReference>
<evidence type="ECO:0000256" key="1">
    <source>
        <dbReference type="ARBA" id="ARBA00005582"/>
    </source>
</evidence>
<dbReference type="Proteomes" id="UP000463931">
    <property type="component" value="Chromosome"/>
</dbReference>
<dbReference type="EMBL" id="CP040852">
    <property type="protein sequence ID" value="QIA89392.1"/>
    <property type="molecule type" value="Genomic_DNA"/>
</dbReference>
<dbReference type="PANTHER" id="PTHR43736">
    <property type="entry name" value="ADP-RIBOSE PYROPHOSPHATASE"/>
    <property type="match status" value="1"/>
</dbReference>
<dbReference type="PANTHER" id="PTHR43736:SF1">
    <property type="entry name" value="DIHYDRONEOPTERIN TRIPHOSPHATE DIPHOSPHATASE"/>
    <property type="match status" value="1"/>
</dbReference>
<evidence type="ECO:0000259" key="3">
    <source>
        <dbReference type="PROSITE" id="PS51462"/>
    </source>
</evidence>
<reference evidence="4 5" key="1">
    <citation type="journal article" date="2019" name="Nat. Med.">
        <title>Preventing dysbiosis of the neonatal mouse intestinal microbiome protects against late-onset sepsis.</title>
        <authorList>
            <person name="Singer J.R."/>
            <person name="Blosser E.G."/>
            <person name="Zindl C.L."/>
            <person name="Silberger D.J."/>
            <person name="Conlan S."/>
            <person name="Laufer V.A."/>
            <person name="DiToro D."/>
            <person name="Deming C."/>
            <person name="Kumar R."/>
            <person name="Morrow C.D."/>
            <person name="Segre J.A."/>
            <person name="Gray M.J."/>
            <person name="Randolph D.A."/>
            <person name="Weaver C.T."/>
        </authorList>
    </citation>
    <scope>NUCLEOTIDE SEQUENCE [LARGE SCALE GENOMIC DNA]</scope>
    <source>
        <strain evidence="4 5">V10</strain>
    </source>
</reference>
<dbReference type="GO" id="GO:0016787">
    <property type="term" value="F:hydrolase activity"/>
    <property type="evidence" value="ECO:0007669"/>
    <property type="project" value="UniProtKB-KW"/>
</dbReference>
<sequence length="160" mass="18774">MKWENNYFEISGTENSFKIVQKTGGVVIAPQVLKKFILIRVKRMDQKEYWEFPRGFIENDESFEHGAIRELREEMNIVTSDIHDLGEIKIDSGLILSNVRMVLAKVPEYELSKIELQDSEKILDYRLFSIDELCNLIRNKELVDSFTRSICLELLLDKDI</sequence>
<evidence type="ECO:0000313" key="4">
    <source>
        <dbReference type="EMBL" id="QIA89392.1"/>
    </source>
</evidence>
<feature type="domain" description="Nudix hydrolase" evidence="3">
    <location>
        <begin position="18"/>
        <end position="156"/>
    </location>
</feature>
<evidence type="ECO:0000313" key="5">
    <source>
        <dbReference type="Proteomes" id="UP000463931"/>
    </source>
</evidence>
<dbReference type="RefSeq" id="WP_153551124.1">
    <property type="nucleotide sequence ID" value="NZ_CP040852.1"/>
</dbReference>
<organism evidence="4 5">
    <name type="scientific">Ligilactobacillus murinus</name>
    <dbReference type="NCBI Taxonomy" id="1622"/>
    <lineage>
        <taxon>Bacteria</taxon>
        <taxon>Bacillati</taxon>
        <taxon>Bacillota</taxon>
        <taxon>Bacilli</taxon>
        <taxon>Lactobacillales</taxon>
        <taxon>Lactobacillaceae</taxon>
        <taxon>Ligilactobacillus</taxon>
    </lineage>
</organism>
<dbReference type="InterPro" id="IPR000086">
    <property type="entry name" value="NUDIX_hydrolase_dom"/>
</dbReference>
<dbReference type="CDD" id="cd03424">
    <property type="entry name" value="NUDIX_ADPRase_Nudt5_UGPPase_Nudt14"/>
    <property type="match status" value="1"/>
</dbReference>
<protein>
    <submittedName>
        <fullName evidence="4">NUDIX domain-containing protein</fullName>
    </submittedName>
</protein>
<dbReference type="Gene3D" id="3.90.79.10">
    <property type="entry name" value="Nucleoside Triphosphate Pyrophosphohydrolase"/>
    <property type="match status" value="1"/>
</dbReference>
<name>A0AAE7BPM7_9LACO</name>
<dbReference type="PROSITE" id="PS00893">
    <property type="entry name" value="NUDIX_BOX"/>
    <property type="match status" value="1"/>
</dbReference>
<accession>A0AAE7BPM7</accession>
<evidence type="ECO:0000256" key="2">
    <source>
        <dbReference type="ARBA" id="ARBA00022801"/>
    </source>
</evidence>
<comment type="similarity">
    <text evidence="1">Belongs to the Nudix hydrolase family.</text>
</comment>
<dbReference type="InterPro" id="IPR020084">
    <property type="entry name" value="NUDIX_hydrolase_CS"/>
</dbReference>
<dbReference type="InterPro" id="IPR015797">
    <property type="entry name" value="NUDIX_hydrolase-like_dom_sf"/>
</dbReference>
<dbReference type="Pfam" id="PF00293">
    <property type="entry name" value="NUDIX"/>
    <property type="match status" value="1"/>
</dbReference>
<gene>
    <name evidence="4" type="ORF">FEE40_03920</name>
</gene>
<dbReference type="SUPFAM" id="SSF55811">
    <property type="entry name" value="Nudix"/>
    <property type="match status" value="1"/>
</dbReference>
<proteinExistence type="inferred from homology"/>